<evidence type="ECO:0000259" key="9">
    <source>
        <dbReference type="Pfam" id="PF00857"/>
    </source>
</evidence>
<evidence type="ECO:0000256" key="4">
    <source>
        <dbReference type="ARBA" id="ARBA00022801"/>
    </source>
</evidence>
<dbReference type="GeneID" id="72070801"/>
<keyword evidence="3" id="KW-0479">Metal-binding</keyword>
<dbReference type="InterPro" id="IPR036380">
    <property type="entry name" value="Isochorismatase-like_sf"/>
</dbReference>
<dbReference type="EC" id="3.5.1.19" evidence="6"/>
<evidence type="ECO:0000256" key="8">
    <source>
        <dbReference type="SAM" id="MobiDB-lite"/>
    </source>
</evidence>
<dbReference type="Proteomes" id="UP000829364">
    <property type="component" value="Chromosome 9"/>
</dbReference>
<protein>
    <recommendedName>
        <fullName evidence="6">nicotinamidase</fullName>
        <ecNumber evidence="6">3.5.1.19</ecNumber>
    </recommendedName>
    <alternativeName>
        <fullName evidence="7">Nicotinamide deamidase</fullName>
    </alternativeName>
</protein>
<dbReference type="InterPro" id="IPR000868">
    <property type="entry name" value="Isochorismatase-like_dom"/>
</dbReference>
<comment type="similarity">
    <text evidence="1">Belongs to the isochorismatase family.</text>
</comment>
<dbReference type="Pfam" id="PF00857">
    <property type="entry name" value="Isochorismatase"/>
    <property type="match status" value="1"/>
</dbReference>
<dbReference type="PANTHER" id="PTHR11080:SF2">
    <property type="entry name" value="LD05707P"/>
    <property type="match status" value="1"/>
</dbReference>
<dbReference type="AlphaFoldDB" id="A0A9Q8VDP8"/>
<dbReference type="InterPro" id="IPR052347">
    <property type="entry name" value="Isochorismatase_Nicotinamidase"/>
</dbReference>
<feature type="region of interest" description="Disordered" evidence="8">
    <location>
        <begin position="76"/>
        <end position="119"/>
    </location>
</feature>
<feature type="compositionally biased region" description="Low complexity" evidence="8">
    <location>
        <begin position="90"/>
        <end position="106"/>
    </location>
</feature>
<evidence type="ECO:0000256" key="7">
    <source>
        <dbReference type="ARBA" id="ARBA00043224"/>
    </source>
</evidence>
<dbReference type="KEGG" id="ptkz:JDV02_008856"/>
<organism evidence="10 11">
    <name type="scientific">Purpureocillium takamizusanense</name>
    <dbReference type="NCBI Taxonomy" id="2060973"/>
    <lineage>
        <taxon>Eukaryota</taxon>
        <taxon>Fungi</taxon>
        <taxon>Dikarya</taxon>
        <taxon>Ascomycota</taxon>
        <taxon>Pezizomycotina</taxon>
        <taxon>Sordariomycetes</taxon>
        <taxon>Hypocreomycetidae</taxon>
        <taxon>Hypocreales</taxon>
        <taxon>Ophiocordycipitaceae</taxon>
        <taxon>Purpureocillium</taxon>
    </lineage>
</organism>
<keyword evidence="2" id="KW-0662">Pyridine nucleotide biosynthesis</keyword>
<name>A0A9Q8VDP8_9HYPO</name>
<keyword evidence="4 10" id="KW-0378">Hydrolase</keyword>
<dbReference type="RefSeq" id="XP_047846496.1">
    <property type="nucleotide sequence ID" value="XM_047990489.1"/>
</dbReference>
<evidence type="ECO:0000256" key="1">
    <source>
        <dbReference type="ARBA" id="ARBA00006336"/>
    </source>
</evidence>
<feature type="domain" description="Isochorismatase-like" evidence="9">
    <location>
        <begin position="110"/>
        <end position="225"/>
    </location>
</feature>
<dbReference type="Gene3D" id="3.40.50.850">
    <property type="entry name" value="Isochorismatase-like"/>
    <property type="match status" value="1"/>
</dbReference>
<evidence type="ECO:0000256" key="2">
    <source>
        <dbReference type="ARBA" id="ARBA00022642"/>
    </source>
</evidence>
<reference evidence="10" key="1">
    <citation type="submission" date="2021-11" db="EMBL/GenBank/DDBJ databases">
        <title>Purpureocillium_takamizusanense_genome.</title>
        <authorList>
            <person name="Nguyen N.-H."/>
        </authorList>
    </citation>
    <scope>NUCLEOTIDE SEQUENCE</scope>
    <source>
        <strain evidence="10">PT3</strain>
    </source>
</reference>
<dbReference type="GO" id="GO:0046872">
    <property type="term" value="F:metal ion binding"/>
    <property type="evidence" value="ECO:0007669"/>
    <property type="project" value="UniProtKB-KW"/>
</dbReference>
<accession>A0A9Q8VDP8</accession>
<gene>
    <name evidence="10" type="primary">PNC1</name>
    <name evidence="10" type="ORF">JDV02_008856</name>
</gene>
<evidence type="ECO:0000256" key="6">
    <source>
        <dbReference type="ARBA" id="ARBA00039017"/>
    </source>
</evidence>
<dbReference type="EMBL" id="CP086362">
    <property type="protein sequence ID" value="UNI23015.1"/>
    <property type="molecule type" value="Genomic_DNA"/>
</dbReference>
<comment type="pathway">
    <text evidence="5">Cofactor biosynthesis; nicotinate biosynthesis; nicotinate from nicotinamide: step 1/1.</text>
</comment>
<dbReference type="SUPFAM" id="SSF52499">
    <property type="entry name" value="Isochorismatase-like hydrolases"/>
    <property type="match status" value="1"/>
</dbReference>
<keyword evidence="11" id="KW-1185">Reference proteome</keyword>
<proteinExistence type="inferred from homology"/>
<dbReference type="GO" id="GO:0019363">
    <property type="term" value="P:pyridine nucleotide biosynthetic process"/>
    <property type="evidence" value="ECO:0007669"/>
    <property type="project" value="UniProtKB-KW"/>
</dbReference>
<sequence length="253" mass="27223">MAADGAFKPALLVIDFQEDFCPPDGSLAVPDGRSIAPVVNALLDLPFPVRLATRDLHPADHVSFAANHPGAQPFVSSTTITYPVDDDDTTANNSGNSSSNSNDGNGEPLARHPPPYETTLWPTHCVRGTPGAELVPELRRARLQGVVDKGQRRDVEMYSAFYDPFRVSDSGLAARLRDAGVTDVFVVGLAADFCVKATAEHARDEGFRSYIIAEGTRPVLPDKWAQCRDDILARGVKIVSVDGDEVARVKALS</sequence>
<evidence type="ECO:0000313" key="11">
    <source>
        <dbReference type="Proteomes" id="UP000829364"/>
    </source>
</evidence>
<dbReference type="CDD" id="cd01011">
    <property type="entry name" value="nicotinamidase"/>
    <property type="match status" value="1"/>
</dbReference>
<dbReference type="OrthoDB" id="3341310at2759"/>
<evidence type="ECO:0000256" key="5">
    <source>
        <dbReference type="ARBA" id="ARBA00037900"/>
    </source>
</evidence>
<dbReference type="GO" id="GO:0008936">
    <property type="term" value="F:nicotinamidase activity"/>
    <property type="evidence" value="ECO:0007669"/>
    <property type="project" value="UniProtKB-EC"/>
</dbReference>
<dbReference type="PANTHER" id="PTHR11080">
    <property type="entry name" value="PYRAZINAMIDASE/NICOTINAMIDASE"/>
    <property type="match status" value="1"/>
</dbReference>
<evidence type="ECO:0000256" key="3">
    <source>
        <dbReference type="ARBA" id="ARBA00022723"/>
    </source>
</evidence>
<evidence type="ECO:0000313" key="10">
    <source>
        <dbReference type="EMBL" id="UNI23015.1"/>
    </source>
</evidence>